<organism evidence="2 3">
    <name type="scientific">Entomortierella chlamydospora</name>
    <dbReference type="NCBI Taxonomy" id="101097"/>
    <lineage>
        <taxon>Eukaryota</taxon>
        <taxon>Fungi</taxon>
        <taxon>Fungi incertae sedis</taxon>
        <taxon>Mucoromycota</taxon>
        <taxon>Mortierellomycotina</taxon>
        <taxon>Mortierellomycetes</taxon>
        <taxon>Mortierellales</taxon>
        <taxon>Mortierellaceae</taxon>
        <taxon>Entomortierella</taxon>
    </lineage>
</organism>
<comment type="caution">
    <text evidence="2">The sequence shown here is derived from an EMBL/GenBank/DDBJ whole genome shotgun (WGS) entry which is preliminary data.</text>
</comment>
<reference evidence="2" key="1">
    <citation type="journal article" date="2020" name="Fungal Divers.">
        <title>Resolving the Mortierellaceae phylogeny through synthesis of multi-gene phylogenetics and phylogenomics.</title>
        <authorList>
            <person name="Vandepol N."/>
            <person name="Liber J."/>
            <person name="Desiro A."/>
            <person name="Na H."/>
            <person name="Kennedy M."/>
            <person name="Barry K."/>
            <person name="Grigoriev I.V."/>
            <person name="Miller A.N."/>
            <person name="O'Donnell K."/>
            <person name="Stajich J.E."/>
            <person name="Bonito G."/>
        </authorList>
    </citation>
    <scope>NUCLEOTIDE SEQUENCE</scope>
    <source>
        <strain evidence="2">NRRL 2769</strain>
    </source>
</reference>
<proteinExistence type="predicted"/>
<feature type="compositionally biased region" description="Acidic residues" evidence="1">
    <location>
        <begin position="42"/>
        <end position="65"/>
    </location>
</feature>
<evidence type="ECO:0000256" key="1">
    <source>
        <dbReference type="SAM" id="MobiDB-lite"/>
    </source>
</evidence>
<dbReference type="Proteomes" id="UP000703661">
    <property type="component" value="Unassembled WGS sequence"/>
</dbReference>
<protein>
    <submittedName>
        <fullName evidence="2">Uncharacterized protein</fullName>
    </submittedName>
</protein>
<evidence type="ECO:0000313" key="2">
    <source>
        <dbReference type="EMBL" id="KAG0010308.1"/>
    </source>
</evidence>
<accession>A0A9P6MRD4</accession>
<dbReference type="OrthoDB" id="509690at2759"/>
<name>A0A9P6MRD4_9FUNG</name>
<evidence type="ECO:0000313" key="3">
    <source>
        <dbReference type="Proteomes" id="UP000703661"/>
    </source>
</evidence>
<sequence length="161" mass="18007">MNETEIVLPLDTKGIESFEEGELEHLKPDSMSIEAVAKIDNDVDEDGDDDKDDDDEEDEDDEDTTNDGPLWKPGSLTLDLPLVMNMNPKYGTGVVYNFARETLIPSDVDVENLAMWSEYYPCNLENERHGLFTIVIDHCENCWVTDVKATNFVSGIKAASG</sequence>
<feature type="region of interest" description="Disordered" evidence="1">
    <location>
        <begin position="22"/>
        <end position="72"/>
    </location>
</feature>
<dbReference type="EMBL" id="JAAAID010001367">
    <property type="protein sequence ID" value="KAG0010308.1"/>
    <property type="molecule type" value="Genomic_DNA"/>
</dbReference>
<keyword evidence="3" id="KW-1185">Reference proteome</keyword>
<gene>
    <name evidence="2" type="ORF">BGZ80_001598</name>
</gene>
<dbReference type="AlphaFoldDB" id="A0A9P6MRD4"/>